<dbReference type="Pfam" id="PF04014">
    <property type="entry name" value="MazE_antitoxin"/>
    <property type="match status" value="1"/>
</dbReference>
<name>A0A831YZU3_UNCKA</name>
<reference evidence="2" key="1">
    <citation type="journal article" date="2020" name="mSystems">
        <title>Genome- and Community-Level Interaction Insights into Carbon Utilization and Element Cycling Functions of Hydrothermarchaeota in Hydrothermal Sediment.</title>
        <authorList>
            <person name="Zhou Z."/>
            <person name="Liu Y."/>
            <person name="Xu W."/>
            <person name="Pan J."/>
            <person name="Luo Z.H."/>
            <person name="Li M."/>
        </authorList>
    </citation>
    <scope>NUCLEOTIDE SEQUENCE [LARGE SCALE GENOMIC DNA]</scope>
    <source>
        <strain evidence="2">SpSt-361</strain>
    </source>
</reference>
<comment type="caution">
    <text evidence="2">The sequence shown here is derived from an EMBL/GenBank/DDBJ whole genome shotgun (WGS) entry which is preliminary data.</text>
</comment>
<dbReference type="Gene3D" id="2.10.260.10">
    <property type="match status" value="1"/>
</dbReference>
<dbReference type="InterPro" id="IPR037914">
    <property type="entry name" value="SpoVT-AbrB_sf"/>
</dbReference>
<protein>
    <submittedName>
        <fullName evidence="2">AbrB/MazE/SpoVT family DNA-binding domain-containing protein</fullName>
    </submittedName>
</protein>
<dbReference type="SMART" id="SM00966">
    <property type="entry name" value="SpoVT_AbrB"/>
    <property type="match status" value="1"/>
</dbReference>
<organism evidence="2">
    <name type="scientific">candidate division WWE3 bacterium</name>
    <dbReference type="NCBI Taxonomy" id="2053526"/>
    <lineage>
        <taxon>Bacteria</taxon>
        <taxon>Katanobacteria</taxon>
    </lineage>
</organism>
<proteinExistence type="predicted"/>
<evidence type="ECO:0000259" key="1">
    <source>
        <dbReference type="SMART" id="SM00966"/>
    </source>
</evidence>
<dbReference type="InterPro" id="IPR007159">
    <property type="entry name" value="SpoVT-AbrB_dom"/>
</dbReference>
<dbReference type="AlphaFoldDB" id="A0A831YZU3"/>
<gene>
    <name evidence="2" type="ORF">ENR01_02250</name>
</gene>
<dbReference type="EMBL" id="DSPJ01000064">
    <property type="protein sequence ID" value="HEX61955.1"/>
    <property type="molecule type" value="Genomic_DNA"/>
</dbReference>
<dbReference type="GO" id="GO:0003677">
    <property type="term" value="F:DNA binding"/>
    <property type="evidence" value="ECO:0007669"/>
    <property type="project" value="UniProtKB-KW"/>
</dbReference>
<sequence length="60" mass="6718">MAKVIIRTGNSAAVTLPSEFMKVLNLRIGDRVEVTVNYLKGEIIFRFPTARQLPLSVKKS</sequence>
<accession>A0A831YZU3</accession>
<feature type="domain" description="SpoVT-AbrB" evidence="1">
    <location>
        <begin position="6"/>
        <end position="54"/>
    </location>
</feature>
<evidence type="ECO:0000313" key="2">
    <source>
        <dbReference type="EMBL" id="HEX61955.1"/>
    </source>
</evidence>
<dbReference type="SUPFAM" id="SSF89447">
    <property type="entry name" value="AbrB/MazE/MraZ-like"/>
    <property type="match status" value="1"/>
</dbReference>
<keyword evidence="2" id="KW-0238">DNA-binding</keyword>